<gene>
    <name evidence="1" type="ORF">SCALOS_LOCUS4766</name>
</gene>
<sequence length="415" mass="47843">MALNIRENRSKILRYSFVFLNILFIFLTLLYHFLNWNKISTFIISFITLSLLSATLGKLTEIIEEEIGGTYISVYANLATNIPEIIIGIVSMKNGHIEIAKLSLVGSVLSNLSFVYGFTILISGLKFKQQHFNAKNAELTTIPVLFAALSFVLLILFNLEHYNTIIEGEKILFLSRFDLFTFITPSLGVTFTGFILVPCIGNLTEHAIAVVFGIKDKMDIVIDNTGGSAIQIIYFVLPIIVISGWIMNLSVSIYFSPFISFSIVLCSFIFKLFIIDGESNLIEGMISILLYDSLQNIFFYEIYDDETIINTVMSYIESKPKNYDSNSILIYNELKYQFEIDVEDETLRRMNWKNSDIKNTYDFRLIHDEVKKINLNYSSIIAKFDTNDKIKDYEESKEFKYIVNRESLRQYRLLY</sequence>
<reference evidence="1" key="1">
    <citation type="submission" date="2021-06" db="EMBL/GenBank/DDBJ databases">
        <authorList>
            <person name="Kallberg Y."/>
            <person name="Tangrot J."/>
            <person name="Rosling A."/>
        </authorList>
    </citation>
    <scope>NUCLEOTIDE SEQUENCE</scope>
    <source>
        <strain evidence="1">AU212A</strain>
    </source>
</reference>
<dbReference type="Proteomes" id="UP000789860">
    <property type="component" value="Unassembled WGS sequence"/>
</dbReference>
<evidence type="ECO:0000313" key="2">
    <source>
        <dbReference type="Proteomes" id="UP000789860"/>
    </source>
</evidence>
<keyword evidence="2" id="KW-1185">Reference proteome</keyword>
<name>A0ACA9LQ67_9GLOM</name>
<dbReference type="EMBL" id="CAJVPM010006808">
    <property type="protein sequence ID" value="CAG8539036.1"/>
    <property type="molecule type" value="Genomic_DNA"/>
</dbReference>
<accession>A0ACA9LQ67</accession>
<protein>
    <submittedName>
        <fullName evidence="1">8714_t:CDS:1</fullName>
    </submittedName>
</protein>
<proteinExistence type="predicted"/>
<evidence type="ECO:0000313" key="1">
    <source>
        <dbReference type="EMBL" id="CAG8539036.1"/>
    </source>
</evidence>
<comment type="caution">
    <text evidence="1">The sequence shown here is derived from an EMBL/GenBank/DDBJ whole genome shotgun (WGS) entry which is preliminary data.</text>
</comment>
<organism evidence="1 2">
    <name type="scientific">Scutellospora calospora</name>
    <dbReference type="NCBI Taxonomy" id="85575"/>
    <lineage>
        <taxon>Eukaryota</taxon>
        <taxon>Fungi</taxon>
        <taxon>Fungi incertae sedis</taxon>
        <taxon>Mucoromycota</taxon>
        <taxon>Glomeromycotina</taxon>
        <taxon>Glomeromycetes</taxon>
        <taxon>Diversisporales</taxon>
        <taxon>Gigasporaceae</taxon>
        <taxon>Scutellospora</taxon>
    </lineage>
</organism>